<keyword evidence="1" id="KW-1133">Transmembrane helix</keyword>
<keyword evidence="2" id="KW-0732">Signal</keyword>
<reference evidence="3" key="1">
    <citation type="submission" date="2014-08" db="EMBL/GenBank/DDBJ databases">
        <authorList>
            <person name="Senf B."/>
            <person name="Petzold A."/>
            <person name="Downie B.R."/>
            <person name="Koch P."/>
            <person name="Platzer M."/>
        </authorList>
    </citation>
    <scope>NUCLEOTIDE SEQUENCE [LARGE SCALE GENOMIC DNA]</scope>
    <source>
        <strain evidence="3">GRZ</strain>
    </source>
</reference>
<reference evidence="3" key="3">
    <citation type="submission" date="2025-09" db="UniProtKB">
        <authorList>
            <consortium name="Ensembl"/>
        </authorList>
    </citation>
    <scope>IDENTIFICATION</scope>
</reference>
<feature type="transmembrane region" description="Helical" evidence="1">
    <location>
        <begin position="68"/>
        <end position="88"/>
    </location>
</feature>
<proteinExistence type="predicted"/>
<evidence type="ECO:0000313" key="3">
    <source>
        <dbReference type="Ensembl" id="ENSNFUP00015007698.1"/>
    </source>
</evidence>
<protein>
    <submittedName>
        <fullName evidence="3">Uncharacterized protein</fullName>
    </submittedName>
</protein>
<feature type="chain" id="PRO_5034422568" evidence="2">
    <location>
        <begin position="19"/>
        <end position="138"/>
    </location>
</feature>
<evidence type="ECO:0000256" key="2">
    <source>
        <dbReference type="SAM" id="SignalP"/>
    </source>
</evidence>
<sequence length="138" mass="15754">MLWTLHYTFFFFRWSLNAVDKIFSTMRTGEGAPGCPSGTEPAGYIMDSWKKWSLICLFQLSVEDSEDVWIFVVLVMGFLLFGLSGYLAHQKIKDMCAYLSEVFFLHSKATLSVEGNSEVPCFPSPQLYPHINPLDPLR</sequence>
<dbReference type="Proteomes" id="UP000694548">
    <property type="component" value="Chromosome sgr07"/>
</dbReference>
<organism evidence="3 4">
    <name type="scientific">Nothobranchius furzeri</name>
    <name type="common">Turquoise killifish</name>
    <dbReference type="NCBI Taxonomy" id="105023"/>
    <lineage>
        <taxon>Eukaryota</taxon>
        <taxon>Metazoa</taxon>
        <taxon>Chordata</taxon>
        <taxon>Craniata</taxon>
        <taxon>Vertebrata</taxon>
        <taxon>Euteleostomi</taxon>
        <taxon>Actinopterygii</taxon>
        <taxon>Neopterygii</taxon>
        <taxon>Teleostei</taxon>
        <taxon>Neoteleostei</taxon>
        <taxon>Acanthomorphata</taxon>
        <taxon>Ovalentaria</taxon>
        <taxon>Atherinomorphae</taxon>
        <taxon>Cyprinodontiformes</taxon>
        <taxon>Nothobranchiidae</taxon>
        <taxon>Nothobranchius</taxon>
    </lineage>
</organism>
<reference evidence="3" key="2">
    <citation type="submission" date="2025-08" db="UniProtKB">
        <authorList>
            <consortium name="Ensembl"/>
        </authorList>
    </citation>
    <scope>IDENTIFICATION</scope>
</reference>
<evidence type="ECO:0000256" key="1">
    <source>
        <dbReference type="SAM" id="Phobius"/>
    </source>
</evidence>
<keyword evidence="4" id="KW-1185">Reference proteome</keyword>
<dbReference type="Ensembl" id="ENSNFUT00015008099.1">
    <property type="protein sequence ID" value="ENSNFUP00015007698.1"/>
    <property type="gene ID" value="ENSNFUG00015003786.1"/>
</dbReference>
<name>A0A8C6KM98_NOTFU</name>
<dbReference type="GeneTree" id="ENSGT01010000230222"/>
<dbReference type="AlphaFoldDB" id="A0A8C6KM98"/>
<keyword evidence="1" id="KW-0812">Transmembrane</keyword>
<keyword evidence="1" id="KW-0472">Membrane</keyword>
<accession>A0A8C6KM98</accession>
<feature type="signal peptide" evidence="2">
    <location>
        <begin position="1"/>
        <end position="18"/>
    </location>
</feature>
<evidence type="ECO:0000313" key="4">
    <source>
        <dbReference type="Proteomes" id="UP000694548"/>
    </source>
</evidence>